<evidence type="ECO:0000256" key="2">
    <source>
        <dbReference type="SAM" id="SignalP"/>
    </source>
</evidence>
<organism evidence="3 4">
    <name type="scientific">Halovulum dunhuangense</name>
    <dbReference type="NCBI Taxonomy" id="1505036"/>
    <lineage>
        <taxon>Bacteria</taxon>
        <taxon>Pseudomonadati</taxon>
        <taxon>Pseudomonadota</taxon>
        <taxon>Alphaproteobacteria</taxon>
        <taxon>Rhodobacterales</taxon>
        <taxon>Paracoccaceae</taxon>
        <taxon>Halovulum</taxon>
    </lineage>
</organism>
<dbReference type="Gene3D" id="3.10.450.160">
    <property type="entry name" value="inner membrane protein cigr"/>
    <property type="match status" value="1"/>
</dbReference>
<comment type="caution">
    <text evidence="3">The sequence shown here is derived from an EMBL/GenBank/DDBJ whole genome shotgun (WGS) entry which is preliminary data.</text>
</comment>
<name>A0A849L5Z1_9RHOB</name>
<keyword evidence="4" id="KW-1185">Reference proteome</keyword>
<dbReference type="AlphaFoldDB" id="A0A849L5Z1"/>
<feature type="region of interest" description="Disordered" evidence="1">
    <location>
        <begin position="29"/>
        <end position="63"/>
    </location>
</feature>
<dbReference type="RefSeq" id="WP_171325357.1">
    <property type="nucleotide sequence ID" value="NZ_JABFBC010000002.1"/>
</dbReference>
<accession>A0A849L5Z1</accession>
<feature type="compositionally biased region" description="Basic and acidic residues" evidence="1">
    <location>
        <begin position="52"/>
        <end position="63"/>
    </location>
</feature>
<evidence type="ECO:0000256" key="1">
    <source>
        <dbReference type="SAM" id="MobiDB-lite"/>
    </source>
</evidence>
<protein>
    <submittedName>
        <fullName evidence="3">Excinuclease ABC subunit A</fullName>
    </submittedName>
</protein>
<dbReference type="EMBL" id="JABFBC010000002">
    <property type="protein sequence ID" value="NNU81582.1"/>
    <property type="molecule type" value="Genomic_DNA"/>
</dbReference>
<keyword evidence="2" id="KW-0732">Signal</keyword>
<feature type="signal peptide" evidence="2">
    <location>
        <begin position="1"/>
        <end position="28"/>
    </location>
</feature>
<gene>
    <name evidence="3" type="ORF">HMH01_14170</name>
</gene>
<evidence type="ECO:0000313" key="4">
    <source>
        <dbReference type="Proteomes" id="UP000572377"/>
    </source>
</evidence>
<feature type="chain" id="PRO_5033005040" evidence="2">
    <location>
        <begin position="29"/>
        <end position="136"/>
    </location>
</feature>
<proteinExistence type="predicted"/>
<sequence length="136" mass="15044">MLHGLMRAGILALPAALLLLAAAPQAQAQPRGCPPGLAKKDPPCVPPGLAKRGGDRDRDRDRDRDDVVIEIDGRYYRLGERLPTREYVILRDYERRGLPPLRDGNVYLRIDNEVVEAVAATGLLVRTLGAWNDLLN</sequence>
<reference evidence="3 4" key="1">
    <citation type="submission" date="2020-05" db="EMBL/GenBank/DDBJ databases">
        <title>Gimesia benthica sp. nov., a novel planctomycete isolated from a deep-sea water sample of the Northwest Indian Ocean.</title>
        <authorList>
            <person name="Wang J."/>
            <person name="Ruan C."/>
            <person name="Song L."/>
            <person name="Zhu Y."/>
            <person name="Li A."/>
            <person name="Zheng X."/>
            <person name="Wang L."/>
            <person name="Lu Z."/>
            <person name="Huang Y."/>
            <person name="Du W."/>
            <person name="Zhou Y."/>
            <person name="Huang L."/>
            <person name="Dai X."/>
        </authorList>
    </citation>
    <scope>NUCLEOTIDE SEQUENCE [LARGE SCALE GENOMIC DNA]</scope>
    <source>
        <strain evidence="3 4">YYQ-30</strain>
    </source>
</reference>
<dbReference type="Proteomes" id="UP000572377">
    <property type="component" value="Unassembled WGS sequence"/>
</dbReference>
<evidence type="ECO:0000313" key="3">
    <source>
        <dbReference type="EMBL" id="NNU81582.1"/>
    </source>
</evidence>